<proteinExistence type="inferred from homology"/>
<evidence type="ECO:0000259" key="5">
    <source>
        <dbReference type="Pfam" id="PF21107"/>
    </source>
</evidence>
<keyword evidence="1" id="KW-0234">DNA repair</keyword>
<dbReference type="EMBL" id="CP092866">
    <property type="protein sequence ID" value="UYV66464.1"/>
    <property type="molecule type" value="Genomic_DNA"/>
</dbReference>
<evidence type="ECO:0000259" key="3">
    <source>
        <dbReference type="Pfam" id="PF05970"/>
    </source>
</evidence>
<organism evidence="7 8">
    <name type="scientific">Cordylochernes scorpioides</name>
    <dbReference type="NCBI Taxonomy" id="51811"/>
    <lineage>
        <taxon>Eukaryota</taxon>
        <taxon>Metazoa</taxon>
        <taxon>Ecdysozoa</taxon>
        <taxon>Arthropoda</taxon>
        <taxon>Chelicerata</taxon>
        <taxon>Arachnida</taxon>
        <taxon>Pseudoscorpiones</taxon>
        <taxon>Cheliferoidea</taxon>
        <taxon>Chernetidae</taxon>
        <taxon>Cordylochernes</taxon>
    </lineage>
</organism>
<comment type="catalytic activity">
    <reaction evidence="1">
        <text>ATP + H2O = ADP + phosphate + H(+)</text>
        <dbReference type="Rhea" id="RHEA:13065"/>
        <dbReference type="ChEBI" id="CHEBI:15377"/>
        <dbReference type="ChEBI" id="CHEBI:15378"/>
        <dbReference type="ChEBI" id="CHEBI:30616"/>
        <dbReference type="ChEBI" id="CHEBI:43474"/>
        <dbReference type="ChEBI" id="CHEBI:456216"/>
        <dbReference type="EC" id="5.6.2.3"/>
    </reaction>
</comment>
<reference evidence="7 8" key="1">
    <citation type="submission" date="2022-01" db="EMBL/GenBank/DDBJ databases">
        <title>A chromosomal length assembly of Cordylochernes scorpioides.</title>
        <authorList>
            <person name="Zeh D."/>
            <person name="Zeh J."/>
        </authorList>
    </citation>
    <scope>NUCLEOTIDE SEQUENCE [LARGE SCALE GENOMIC DNA]</scope>
    <source>
        <strain evidence="7">IN4F17</strain>
        <tissue evidence="7">Whole Body</tissue>
    </source>
</reference>
<feature type="domain" description="DNA helicase Pif1-like 2B" evidence="6">
    <location>
        <begin position="1473"/>
        <end position="1517"/>
    </location>
</feature>
<dbReference type="InterPro" id="IPR025476">
    <property type="entry name" value="Helitron_helicase-like"/>
</dbReference>
<protein>
    <recommendedName>
        <fullName evidence="1">ATP-dependent DNA helicase</fullName>
        <ecNumber evidence="1">5.6.2.3</ecNumber>
    </recommendedName>
</protein>
<dbReference type="InterPro" id="IPR049163">
    <property type="entry name" value="Pif1-like_2B_dom"/>
</dbReference>
<keyword evidence="1" id="KW-0227">DNA damage</keyword>
<gene>
    <name evidence="7" type="ORF">LAZ67_4001760</name>
</gene>
<feature type="compositionally biased region" description="Basic and acidic residues" evidence="2">
    <location>
        <begin position="232"/>
        <end position="250"/>
    </location>
</feature>
<keyword evidence="8" id="KW-1185">Reference proteome</keyword>
<dbReference type="InterPro" id="IPR027417">
    <property type="entry name" value="P-loop_NTPase"/>
</dbReference>
<dbReference type="SUPFAM" id="SSF52540">
    <property type="entry name" value="P-loop containing nucleoside triphosphate hydrolases"/>
    <property type="match status" value="2"/>
</dbReference>
<evidence type="ECO:0000256" key="1">
    <source>
        <dbReference type="RuleBase" id="RU363044"/>
    </source>
</evidence>
<dbReference type="Pfam" id="PF21530">
    <property type="entry name" value="Pif1_2B_dom"/>
    <property type="match status" value="1"/>
</dbReference>
<dbReference type="EC" id="5.6.2.3" evidence="1"/>
<dbReference type="PANTHER" id="PTHR10492:SF57">
    <property type="entry name" value="ATP-DEPENDENT DNA HELICASE"/>
    <property type="match status" value="1"/>
</dbReference>
<dbReference type="InterPro" id="IPR010285">
    <property type="entry name" value="DNA_helicase_pif1-like_DEAD"/>
</dbReference>
<evidence type="ECO:0000259" key="6">
    <source>
        <dbReference type="Pfam" id="PF21530"/>
    </source>
</evidence>
<accession>A0ABY6KC87</accession>
<feature type="domain" description="STPR" evidence="5">
    <location>
        <begin position="31"/>
        <end position="104"/>
    </location>
</feature>
<dbReference type="CDD" id="cd18809">
    <property type="entry name" value="SF1_C_RecD"/>
    <property type="match status" value="1"/>
</dbReference>
<dbReference type="Pfam" id="PF14214">
    <property type="entry name" value="Helitron_like_N"/>
    <property type="match status" value="1"/>
</dbReference>
<comment type="similarity">
    <text evidence="1">Belongs to the helicase family.</text>
</comment>
<sequence length="1638" mass="187802">MPPKIYNSEEERKAAAAASRRNARQQETADQRAARLLRNAETYRSRIANETAEHHAARLQREAEAKRLKLDSETEDQRAARLLRNAETYRSRIANETAEHHAARLQREAEAKRLKLDSETADQRAARLLRNAETYRSRIANETAEHHAARLQREAEAKRLKLDSETADQRATRLLRNAETYRSRIANETAEHHAARLLRNAETYRSRIANETAEHHAARLQREAEAKRLKLDSETADQRAARHQSDAEAHRRNRRPTMRTNAIDLANIDEKEIIEFYCGQMNEICEFCNSLNFMGERPPDRKFSACCHKGKIDLPEQDYPEYLETLMNGVDHNSKNFMENIRSYNSSLAFASMGANIATPPGYGPYCFRIHGQIYHRTGTLHPVGEQPPKFAQLYILDTAEATRERLSIPENHGCDENVLNKLAELLANINKFAMSYKMLRDVVKEAIQEANNNGTELPNIVMAIKNDRTQDVRRYNKPTAREVAVVFQNDDGEPPFIRDILIHLKPIENQPKLKRISILDPNLDALVYPLFYPRAEQGWTTYLKQKPGSSQRLSQMQYYSYLLSVRDKFNPLLNGGKLTQQFIVDAYVKMEANRLHYIKENQSKLRTEKYSGLMDHINARAENENLNVRKAIILPSSFEGSPRNMQKRYQDAMSIVIKYGKPDLFVTMTCNPKWKEITENLEPWQKPEHRPDLVARVFNLKLKELLKEIKAGLFGKLAAMVHVIEFQKRGLPHAHILIILAAEAKYNTEADIDRIVSAEIPDKEKFPVLFGIVTKHMIHGPCVKNNPRSPCMENGQCTKIFPKDLIHSTIMNVDGYPKYKRRVISEQVYVNSKPINNSWVVPYNAYILLRFNCYINVEICSSVQAVKYLFKYVYKGHDSANIEIREQTLNHDEPTKFVDSRYVGPVEAGWRIFGFHMHEQSHAIIRMLLFNDDISDEQLQNRLSRDSTLMGYFKLNRADPNAREYLYREIPEHYTWNCKERQWNTGKLRGAKVIGRMYTVSVEEQERYYLRLLLLNVKAAQSFDDLKTVDEILYPRFREAALARGLFLDDSVWKSTLEDGVIMNMPKQLRELFAYICVFGPPAKPRELWDEFKPHMCEDFCRKRHPNDDACTHCEGYAMKEISDIFLSHRVNYNEYGLPVPTWNIPDVPCSEEYISDTEVILAADKMKSFNAEQTAAYDQIMAAVKDVTMRPKCFFIDGPGGSGKTYLYTTLMHSVRGMNQVVLPAATTGIAANLLQGGKTMHSLYGLPIPLNETSVSNIKITTMAAGTLRKAKLLIIDECTMASNHALNTIDRLLREVMTEDKRYPNQIPFGGKVLIVGGDFRQCLPVIPHGMRAQIVQSCLKYSQTWSHFEHLPLVRNVRARSDPEYTEWLLKLGNGSLPTFDDLGADLIEIPQELICKDDIVREIFGDTITPELVETMSQRAILCPKNYDVHNMNDQVMDLIVGDYHTYLSDDSVVSDSDEERNNFPVEFLNSVTPSGMPPHRLRLKVGCIIQLLRNLKKGLCNGTRFTIKSLKSNVIEAEVLTGSNKGDIVLIPRIDLAPSETGLPFIMKRRQFPVKPAFVMTINKAQGQTLERVGFYLPEPVFGHGQLYVAFSRVKHSSDVKIMIKDSALQGRLIEGSDRVFTRNVVFKEIF</sequence>
<evidence type="ECO:0000259" key="4">
    <source>
        <dbReference type="Pfam" id="PF14214"/>
    </source>
</evidence>
<name>A0ABY6KC87_9ARAC</name>
<feature type="region of interest" description="Disordered" evidence="2">
    <location>
        <begin position="232"/>
        <end position="256"/>
    </location>
</feature>
<feature type="domain" description="STPR" evidence="5">
    <location>
        <begin position="123"/>
        <end position="196"/>
    </location>
</feature>
<evidence type="ECO:0000313" key="7">
    <source>
        <dbReference type="EMBL" id="UYV66464.1"/>
    </source>
</evidence>
<comment type="cofactor">
    <cofactor evidence="1">
        <name>Mg(2+)</name>
        <dbReference type="ChEBI" id="CHEBI:18420"/>
    </cofactor>
</comment>
<feature type="domain" description="Helitron helicase-like" evidence="4">
    <location>
        <begin position="559"/>
        <end position="739"/>
    </location>
</feature>
<dbReference type="Gene3D" id="3.40.50.300">
    <property type="entry name" value="P-loop containing nucleotide triphosphate hydrolases"/>
    <property type="match status" value="1"/>
</dbReference>
<dbReference type="InterPro" id="IPR048998">
    <property type="entry name" value="STPR"/>
</dbReference>
<evidence type="ECO:0000256" key="2">
    <source>
        <dbReference type="SAM" id="MobiDB-lite"/>
    </source>
</evidence>
<keyword evidence="1" id="KW-0233">DNA recombination</keyword>
<dbReference type="PANTHER" id="PTHR10492">
    <property type="match status" value="1"/>
</dbReference>
<keyword evidence="1" id="KW-0347">Helicase</keyword>
<evidence type="ECO:0000313" key="8">
    <source>
        <dbReference type="Proteomes" id="UP001235939"/>
    </source>
</evidence>
<feature type="region of interest" description="Disordered" evidence="2">
    <location>
        <begin position="1"/>
        <end position="31"/>
    </location>
</feature>
<keyword evidence="1" id="KW-0378">Hydrolase</keyword>
<keyword evidence="1" id="KW-0067">ATP-binding</keyword>
<dbReference type="Pfam" id="PF21107">
    <property type="entry name" value="STPRs"/>
    <property type="match status" value="2"/>
</dbReference>
<feature type="domain" description="DNA helicase Pif1-like DEAD-box helicase" evidence="3">
    <location>
        <begin position="1171"/>
        <end position="1384"/>
    </location>
</feature>
<keyword evidence="1" id="KW-0547">Nucleotide-binding</keyword>
<dbReference type="Pfam" id="PF05970">
    <property type="entry name" value="PIF1"/>
    <property type="match status" value="1"/>
</dbReference>
<dbReference type="Proteomes" id="UP001235939">
    <property type="component" value="Chromosome 04"/>
</dbReference>